<keyword evidence="2" id="KW-1185">Reference proteome</keyword>
<organism evidence="1 2">
    <name type="scientific">Coniosporium uncinatum</name>
    <dbReference type="NCBI Taxonomy" id="93489"/>
    <lineage>
        <taxon>Eukaryota</taxon>
        <taxon>Fungi</taxon>
        <taxon>Dikarya</taxon>
        <taxon>Ascomycota</taxon>
        <taxon>Pezizomycotina</taxon>
        <taxon>Dothideomycetes</taxon>
        <taxon>Dothideomycetes incertae sedis</taxon>
        <taxon>Coniosporium</taxon>
    </lineage>
</organism>
<dbReference type="Proteomes" id="UP001186974">
    <property type="component" value="Unassembled WGS sequence"/>
</dbReference>
<protein>
    <submittedName>
        <fullName evidence="1">Uncharacterized protein</fullName>
    </submittedName>
</protein>
<comment type="caution">
    <text evidence="1">The sequence shown here is derived from an EMBL/GenBank/DDBJ whole genome shotgun (WGS) entry which is preliminary data.</text>
</comment>
<evidence type="ECO:0000313" key="2">
    <source>
        <dbReference type="Proteomes" id="UP001186974"/>
    </source>
</evidence>
<accession>A0ACC3DWQ6</accession>
<reference evidence="1" key="1">
    <citation type="submission" date="2024-09" db="EMBL/GenBank/DDBJ databases">
        <title>Black Yeasts Isolated from many extreme environments.</title>
        <authorList>
            <person name="Coleine C."/>
            <person name="Stajich J.E."/>
            <person name="Selbmann L."/>
        </authorList>
    </citation>
    <scope>NUCLEOTIDE SEQUENCE</scope>
    <source>
        <strain evidence="1">CCFEE 5737</strain>
    </source>
</reference>
<dbReference type="EMBL" id="JAWDJW010000264">
    <property type="protein sequence ID" value="KAK3081159.1"/>
    <property type="molecule type" value="Genomic_DNA"/>
</dbReference>
<evidence type="ECO:0000313" key="1">
    <source>
        <dbReference type="EMBL" id="KAK3081159.1"/>
    </source>
</evidence>
<sequence>MADSESSYQGSQPMDLEDPESRSEGDPSSQLAPSNPPPAQTTQQPASTATVPPISVSTARISRKSITEPTRVTQRQFLVNRVKRRHTHEGTGLYQKQDELVLSSNATAQLPSLDVFGRQVPQHVKQALADNGVDITQYDPQMHSYGLPTSADAASVSAWNVLLNDPLLASADIVSSIMAMENPSDHTDDPDRTIFYVRTFAMEAGELAHTVQEMQENGYDYIEKLFAWGEMIRNLEPEAIVCLRYVGQTTRSARLRHQQDMNNIRGSFVIRYLNLLESLYPQVIEAAVVQEVDMATITIPVSQQVKDMREQYLIALFGDSVLNADVGGERRLPITDAAREAFELLNTNMIPLLANTKPCSDAITSAIVQYVSAVEQYANSQPFSTATNLRPFTKALEETYSETAFTRVMHNDFMPMVIIADNLPQSVVRNPKPFFKEDSRSTFNNLIAWEKDSALDSKKDPDDMPAACSLLRQYLRAVDPLVINTYSHSTSNVALGSFSHNFGGRGHNKYMCQRVGIPVVRNYSDDLEEPSDAHCCIIIPSIHPGTIAYAAGAKEATGNLFVITASLTWFARQETLRLSDSTKSKTAICKKIMKKIQATAGPGTEFGKRLEATRARNRATKALAKRPKEILMVQLTPDITVFPTGNIGVAHQAKPDQKARGEKALQSFPPDTWDMLDDIKFVISHSAEQVRVTSPLARWTAARNELDMILLCGFAHGEAKSEVRRKQARKLWNQLIAFLDDDGRVAELNFTKWAVEDVAKGASYYQSVTKGTQMQEEIPNLLCCFMAANEDPDQPGIEQNEPVMRQAGQRLNRQLRYAVNSRLPDVEMRETALARWYRYVNNKDIVSFKHLGKELNITDTSGKVLATNKDPAVTLPISNILLTLIGYSHKDEFLRFWERQTGSTVDRALIRTNAPTVPPPKPNQKVIPRWFLDTKARPMPFLANEYPDGGVVDFGKARGNIYSMLETFLQNPTWVYHPCRSRLAYLLPHAQQGGYERQRANAILMLAIETLRTQVERHMYKNADGSVKKDKKKHVLFISPPKVTIGTACKAGAVTTTTLPPLEDPEPGPDEDEEEGAEEPVDQDEEPVVKARGKGPAVPSQSDVVRPGRPAGPSSGSAFDGWDDELCRAAVFACVGVCGCGLCC</sequence>
<gene>
    <name evidence="1" type="ORF">LTS18_009673</name>
</gene>
<proteinExistence type="predicted"/>
<name>A0ACC3DWQ6_9PEZI</name>